<evidence type="ECO:0000313" key="2">
    <source>
        <dbReference type="EMBL" id="MDP0396565.1"/>
    </source>
</evidence>
<organism evidence="2 3">
    <name type="scientific">Tsukamurella strandjordii</name>
    <dbReference type="NCBI Taxonomy" id="147577"/>
    <lineage>
        <taxon>Bacteria</taxon>
        <taxon>Bacillati</taxon>
        <taxon>Actinomycetota</taxon>
        <taxon>Actinomycetes</taxon>
        <taxon>Mycobacteriales</taxon>
        <taxon>Tsukamurellaceae</taxon>
        <taxon>Tsukamurella</taxon>
    </lineage>
</organism>
<comment type="similarity">
    <text evidence="1">Belongs to the UPF0065 (bug) family.</text>
</comment>
<dbReference type="Proteomes" id="UP001178281">
    <property type="component" value="Unassembled WGS sequence"/>
</dbReference>
<dbReference type="InterPro" id="IPR042100">
    <property type="entry name" value="Bug_dom1"/>
</dbReference>
<evidence type="ECO:0000313" key="3">
    <source>
        <dbReference type="Proteomes" id="UP001178281"/>
    </source>
</evidence>
<dbReference type="CDD" id="cd07012">
    <property type="entry name" value="PBP2_Bug_TTT"/>
    <property type="match status" value="1"/>
</dbReference>
<reference evidence="2" key="1">
    <citation type="submission" date="2023-08" db="EMBL/GenBank/DDBJ databases">
        <title>The draft genome of Tsukamurella strandjordii strain 050030.</title>
        <authorList>
            <person name="Zhao F."/>
            <person name="Feng Y."/>
            <person name="Zong Z."/>
        </authorList>
    </citation>
    <scope>NUCLEOTIDE SEQUENCE</scope>
    <source>
        <strain evidence="2">050030</strain>
    </source>
</reference>
<dbReference type="EMBL" id="JAUTIX010000001">
    <property type="protein sequence ID" value="MDP0396565.1"/>
    <property type="molecule type" value="Genomic_DNA"/>
</dbReference>
<dbReference type="PIRSF" id="PIRSF017082">
    <property type="entry name" value="YflP"/>
    <property type="match status" value="1"/>
</dbReference>
<keyword evidence="3" id="KW-1185">Reference proteome</keyword>
<protein>
    <submittedName>
        <fullName evidence="2">Tripartite tricarboxylate transporter substrate binding protein</fullName>
    </submittedName>
</protein>
<dbReference type="Pfam" id="PF03401">
    <property type="entry name" value="TctC"/>
    <property type="match status" value="1"/>
</dbReference>
<dbReference type="PANTHER" id="PTHR42928">
    <property type="entry name" value="TRICARBOXYLATE-BINDING PROTEIN"/>
    <property type="match status" value="1"/>
</dbReference>
<comment type="caution">
    <text evidence="2">The sequence shown here is derived from an EMBL/GenBank/DDBJ whole genome shotgun (WGS) entry which is preliminary data.</text>
</comment>
<dbReference type="InterPro" id="IPR005064">
    <property type="entry name" value="BUG"/>
</dbReference>
<dbReference type="PANTHER" id="PTHR42928:SF3">
    <property type="entry name" value="UPF0065 PROTEIN YFLP"/>
    <property type="match status" value="1"/>
</dbReference>
<proteinExistence type="inferred from homology"/>
<dbReference type="AlphaFoldDB" id="A0AA90N837"/>
<gene>
    <name evidence="2" type="ORF">Q7X28_01365</name>
</gene>
<name>A0AA90N837_9ACTN</name>
<sequence>MVPHSPGGGYDLTARTAARTLEDTKAVARCDAFNVIGSGGTVAMARLMNERGNGSLIMMMGLGVIGACSAVRSTYRATDATPLARLIDDQEGIVVPAESRFRTVDDFLSAWRQDPGGVRIGGGSFTGGPDHLFPMELARTLGIDPARVDFSQYSGGGDLLTALLGRRVDAAVSGTGEYRSQIAGGGLRVLAVSGRERVPGIDAPTLREAGVDLTFNNWRGVLAPPGITPGRRRALVDMLARMRSSPQWQEALRRNGWTDEFSTGTDFEKFLAQQEERVAKALRDLGRT</sequence>
<accession>A0AA90N837</accession>
<dbReference type="Gene3D" id="3.40.190.150">
    <property type="entry name" value="Bordetella uptake gene, domain 1"/>
    <property type="match status" value="1"/>
</dbReference>
<dbReference type="SUPFAM" id="SSF53850">
    <property type="entry name" value="Periplasmic binding protein-like II"/>
    <property type="match status" value="1"/>
</dbReference>
<dbReference type="Gene3D" id="3.40.190.10">
    <property type="entry name" value="Periplasmic binding protein-like II"/>
    <property type="match status" value="1"/>
</dbReference>
<evidence type="ECO:0000256" key="1">
    <source>
        <dbReference type="ARBA" id="ARBA00006987"/>
    </source>
</evidence>